<accession>A0A6J4RCD4</accession>
<reference evidence="2" key="1">
    <citation type="submission" date="2020-02" db="EMBL/GenBank/DDBJ databases">
        <authorList>
            <person name="Meier V. D."/>
        </authorList>
    </citation>
    <scope>NUCLEOTIDE SEQUENCE</scope>
    <source>
        <strain evidence="2">AVDCRST_MAG30</strain>
    </source>
</reference>
<feature type="compositionally biased region" description="Basic residues" evidence="1">
    <location>
        <begin position="62"/>
        <end position="74"/>
    </location>
</feature>
<feature type="non-terminal residue" evidence="2">
    <location>
        <position position="334"/>
    </location>
</feature>
<organism evidence="2">
    <name type="scientific">uncultured Solirubrobacteraceae bacterium</name>
    <dbReference type="NCBI Taxonomy" id="1162706"/>
    <lineage>
        <taxon>Bacteria</taxon>
        <taxon>Bacillati</taxon>
        <taxon>Actinomycetota</taxon>
        <taxon>Thermoleophilia</taxon>
        <taxon>Solirubrobacterales</taxon>
        <taxon>Solirubrobacteraceae</taxon>
        <taxon>environmental samples</taxon>
    </lineage>
</organism>
<name>A0A6J4RCD4_9ACTN</name>
<feature type="compositionally biased region" description="Basic residues" evidence="1">
    <location>
        <begin position="116"/>
        <end position="130"/>
    </location>
</feature>
<sequence length="334" mass="37425">DLQSTWQHRPRRLPDRPGRDGHVRPLWPVGRGREHRHDPRGDRRRRDPDRHGRLLRLGPQRAPHRPRAARPRPRRGADQREVRGAARPGGRLGRQRRPAGRREELPRPHAHAAGYRSRRRLPARPRRSRRADRGDRGRDRRDGAGWLRTPHRALRGGGGHAPPRRGGPPHRRPADRVLAALARHRGGHPPRGPRARRRDHGLRGALPRAAQRALESAAGARRAGLPRAQPAFRGREPRAQPGARRVAARDRRGARRDGRPGRDRMGARPGRGHRPARGRPPARPPARGARRDVARARRGRPGPDRGGLAGGRGRGRPLCPVHDGRARLREGGGL</sequence>
<protein>
    <submittedName>
        <fullName evidence="2">Oxidoreductase, aldo/keto reductase family</fullName>
    </submittedName>
</protein>
<evidence type="ECO:0000256" key="1">
    <source>
        <dbReference type="SAM" id="MobiDB-lite"/>
    </source>
</evidence>
<dbReference type="EMBL" id="CADCVS010000008">
    <property type="protein sequence ID" value="CAA9470074.1"/>
    <property type="molecule type" value="Genomic_DNA"/>
</dbReference>
<evidence type="ECO:0000313" key="2">
    <source>
        <dbReference type="EMBL" id="CAA9470074.1"/>
    </source>
</evidence>
<dbReference type="AlphaFoldDB" id="A0A6J4RCD4"/>
<proteinExistence type="predicted"/>
<feature type="compositionally biased region" description="Basic and acidic residues" evidence="1">
    <location>
        <begin position="12"/>
        <end position="23"/>
    </location>
</feature>
<gene>
    <name evidence="2" type="ORF">AVDCRST_MAG30-36</name>
</gene>
<feature type="compositionally biased region" description="Basic and acidic residues" evidence="1">
    <location>
        <begin position="322"/>
        <end position="334"/>
    </location>
</feature>
<feature type="compositionally biased region" description="Basic and acidic residues" evidence="1">
    <location>
        <begin position="75"/>
        <end position="84"/>
    </location>
</feature>
<feature type="compositionally biased region" description="Low complexity" evidence="1">
    <location>
        <begin position="217"/>
        <end position="231"/>
    </location>
</feature>
<feature type="non-terminal residue" evidence="2">
    <location>
        <position position="1"/>
    </location>
</feature>
<feature type="compositionally biased region" description="Basic and acidic residues" evidence="1">
    <location>
        <begin position="247"/>
        <end position="266"/>
    </location>
</feature>
<feature type="compositionally biased region" description="Basic residues" evidence="1">
    <location>
        <begin position="182"/>
        <end position="200"/>
    </location>
</feature>
<feature type="region of interest" description="Disordered" evidence="1">
    <location>
        <begin position="1"/>
        <end position="334"/>
    </location>
</feature>
<feature type="compositionally biased region" description="Basic and acidic residues" evidence="1">
    <location>
        <begin position="31"/>
        <end position="52"/>
    </location>
</feature>
<feature type="compositionally biased region" description="Basic and acidic residues" evidence="1">
    <location>
        <begin position="131"/>
        <end position="143"/>
    </location>
</feature>